<dbReference type="EMBL" id="QZCH01000003">
    <property type="protein sequence ID" value="RJG49879.1"/>
    <property type="molecule type" value="Genomic_DNA"/>
</dbReference>
<accession>A0A418YHS7</accession>
<protein>
    <recommendedName>
        <fullName evidence="4">DUF4440 domain-containing protein</fullName>
    </recommendedName>
</protein>
<reference evidence="2 3" key="1">
    <citation type="submission" date="2018-09" db="EMBL/GenBank/DDBJ databases">
        <authorList>
            <person name="Wang F."/>
        </authorList>
    </citation>
    <scope>NUCLEOTIDE SEQUENCE [LARGE SCALE GENOMIC DNA]</scope>
    <source>
        <strain evidence="2 3">PLHSC7-2</strain>
    </source>
</reference>
<feature type="signal peptide" evidence="1">
    <location>
        <begin position="1"/>
        <end position="20"/>
    </location>
</feature>
<dbReference type="RefSeq" id="WP_119909525.1">
    <property type="nucleotide sequence ID" value="NZ_QZCH01000003.1"/>
</dbReference>
<dbReference type="Proteomes" id="UP000283255">
    <property type="component" value="Unassembled WGS sequence"/>
</dbReference>
<comment type="caution">
    <text evidence="2">The sequence shown here is derived from an EMBL/GenBank/DDBJ whole genome shotgun (WGS) entry which is preliminary data.</text>
</comment>
<evidence type="ECO:0000256" key="1">
    <source>
        <dbReference type="SAM" id="SignalP"/>
    </source>
</evidence>
<gene>
    <name evidence="2" type="ORF">D1Z90_04330</name>
</gene>
<evidence type="ECO:0000313" key="3">
    <source>
        <dbReference type="Proteomes" id="UP000283255"/>
    </source>
</evidence>
<name>A0A418YHS7_9GAMM</name>
<dbReference type="AlphaFoldDB" id="A0A418YHS7"/>
<proteinExistence type="predicted"/>
<evidence type="ECO:0000313" key="2">
    <source>
        <dbReference type="EMBL" id="RJG49879.1"/>
    </source>
</evidence>
<reference evidence="2 3" key="2">
    <citation type="submission" date="2019-01" db="EMBL/GenBank/DDBJ databases">
        <title>Motilimonas pumilus sp. nov., isolated from the gut of sea cucumber (Apostichopus japonicus).</title>
        <authorList>
            <person name="Wang F.-Q."/>
            <person name="Ren L.-H."/>
            <person name="Lin Y.-W."/>
            <person name="Sun G.-H."/>
            <person name="Du Z.-J."/>
            <person name="Zhao J.-X."/>
            <person name="Liu X.-J."/>
            <person name="Liu L.-J."/>
        </authorList>
    </citation>
    <scope>NUCLEOTIDE SEQUENCE [LARGE SCALE GENOMIC DNA]</scope>
    <source>
        <strain evidence="2 3">PLHSC7-2</strain>
    </source>
</reference>
<keyword evidence="3" id="KW-1185">Reference proteome</keyword>
<feature type="chain" id="PRO_5018970577" description="DUF4440 domain-containing protein" evidence="1">
    <location>
        <begin position="21"/>
        <end position="178"/>
    </location>
</feature>
<sequence length="178" mass="19751">MLRILILLTLAIAAPLKASSVPDEVKSQVTERANELSKATMSADYQRVIAMTHPKMIAKIGGPSMAKDIAYEAVRLLNERGVEIAGLKINEPTHYYHLSNTEVVVVPTELALTSGTGRVETNSYLLAVREQDKGWLFIDSNAIKNLDDLKTVLPQLPEEFTLPRKEVRFIPVAKNNLK</sequence>
<evidence type="ECO:0008006" key="4">
    <source>
        <dbReference type="Google" id="ProtNLM"/>
    </source>
</evidence>
<organism evidence="2 3">
    <name type="scientific">Motilimonas pumila</name>
    <dbReference type="NCBI Taxonomy" id="2303987"/>
    <lineage>
        <taxon>Bacteria</taxon>
        <taxon>Pseudomonadati</taxon>
        <taxon>Pseudomonadota</taxon>
        <taxon>Gammaproteobacteria</taxon>
        <taxon>Alteromonadales</taxon>
        <taxon>Alteromonadales genera incertae sedis</taxon>
        <taxon>Motilimonas</taxon>
    </lineage>
</organism>
<dbReference type="OrthoDB" id="670350at2"/>
<keyword evidence="1" id="KW-0732">Signal</keyword>